<proteinExistence type="predicted"/>
<evidence type="ECO:0000256" key="2">
    <source>
        <dbReference type="ARBA" id="ARBA00022448"/>
    </source>
</evidence>
<dbReference type="AlphaFoldDB" id="A0A9W9Y5T0"/>
<dbReference type="SUPFAM" id="SSF103473">
    <property type="entry name" value="MFS general substrate transporter"/>
    <property type="match status" value="1"/>
</dbReference>
<evidence type="ECO:0000313" key="7">
    <source>
        <dbReference type="EMBL" id="KAJ5520699.1"/>
    </source>
</evidence>
<protein>
    <submittedName>
        <fullName evidence="7">Uncharacterized protein</fullName>
    </submittedName>
</protein>
<evidence type="ECO:0000256" key="5">
    <source>
        <dbReference type="ARBA" id="ARBA00023136"/>
    </source>
</evidence>
<comment type="subcellular location">
    <subcellularLocation>
        <location evidence="1">Membrane</location>
        <topology evidence="1">Multi-pass membrane protein</topology>
    </subcellularLocation>
</comment>
<evidence type="ECO:0000256" key="1">
    <source>
        <dbReference type="ARBA" id="ARBA00004141"/>
    </source>
</evidence>
<reference evidence="7" key="2">
    <citation type="journal article" date="2023" name="IMA Fungus">
        <title>Comparative genomic study of the Penicillium genus elucidates a diverse pangenome and 15 lateral gene transfer events.</title>
        <authorList>
            <person name="Petersen C."/>
            <person name="Sorensen T."/>
            <person name="Nielsen M.R."/>
            <person name="Sondergaard T.E."/>
            <person name="Sorensen J.L."/>
            <person name="Fitzpatrick D.A."/>
            <person name="Frisvad J.C."/>
            <person name="Nielsen K.L."/>
        </authorList>
    </citation>
    <scope>NUCLEOTIDE SEQUENCE</scope>
    <source>
        <strain evidence="7">IBT 29495</strain>
    </source>
</reference>
<dbReference type="InterPro" id="IPR036259">
    <property type="entry name" value="MFS_trans_sf"/>
</dbReference>
<dbReference type="Proteomes" id="UP001149954">
    <property type="component" value="Unassembled WGS sequence"/>
</dbReference>
<organism evidence="7 8">
    <name type="scientific">Penicillium fimorum</name>
    <dbReference type="NCBI Taxonomy" id="1882269"/>
    <lineage>
        <taxon>Eukaryota</taxon>
        <taxon>Fungi</taxon>
        <taxon>Dikarya</taxon>
        <taxon>Ascomycota</taxon>
        <taxon>Pezizomycotina</taxon>
        <taxon>Eurotiomycetes</taxon>
        <taxon>Eurotiomycetidae</taxon>
        <taxon>Eurotiales</taxon>
        <taxon>Aspergillaceae</taxon>
        <taxon>Penicillium</taxon>
    </lineage>
</organism>
<keyword evidence="8" id="KW-1185">Reference proteome</keyword>
<gene>
    <name evidence="7" type="ORF">N7463_001152</name>
</gene>
<evidence type="ECO:0000256" key="3">
    <source>
        <dbReference type="ARBA" id="ARBA00022692"/>
    </source>
</evidence>
<keyword evidence="4 6" id="KW-1133">Transmembrane helix</keyword>
<sequence length="159" mass="17313">MVCFGYGGVIFALTGASLFSKLYEFNTAETGLILSIPLLIGGGAGELSGGWVTDWLSNRHAKKHNGERLPEARLNAIWGALLIPIGLTIEGICLSHSKTASWVGSAMGILPLGERIGFQFAWLTFSLIVVVLMIPVVLLRVYGARWRKLRSQTPLDMKE</sequence>
<dbReference type="GO" id="GO:0005886">
    <property type="term" value="C:plasma membrane"/>
    <property type="evidence" value="ECO:0007669"/>
    <property type="project" value="TreeGrafter"/>
</dbReference>
<feature type="transmembrane region" description="Helical" evidence="6">
    <location>
        <begin position="76"/>
        <end position="97"/>
    </location>
</feature>
<accession>A0A9W9Y5T0</accession>
<keyword evidence="3 6" id="KW-0812">Transmembrane</keyword>
<feature type="transmembrane region" description="Helical" evidence="6">
    <location>
        <begin position="34"/>
        <end position="56"/>
    </location>
</feature>
<evidence type="ECO:0000256" key="6">
    <source>
        <dbReference type="SAM" id="Phobius"/>
    </source>
</evidence>
<keyword evidence="2" id="KW-0813">Transport</keyword>
<dbReference type="OrthoDB" id="2585655at2759"/>
<dbReference type="PANTHER" id="PTHR23502">
    <property type="entry name" value="MAJOR FACILITATOR SUPERFAMILY"/>
    <property type="match status" value="1"/>
</dbReference>
<dbReference type="EMBL" id="JAPWDS010000001">
    <property type="protein sequence ID" value="KAJ5520699.1"/>
    <property type="molecule type" value="Genomic_DNA"/>
</dbReference>
<dbReference type="GO" id="GO:0022857">
    <property type="term" value="F:transmembrane transporter activity"/>
    <property type="evidence" value="ECO:0007669"/>
    <property type="project" value="TreeGrafter"/>
</dbReference>
<dbReference type="PANTHER" id="PTHR23502:SF132">
    <property type="entry name" value="POLYAMINE TRANSPORTER 2-RELATED"/>
    <property type="match status" value="1"/>
</dbReference>
<name>A0A9W9Y5T0_9EURO</name>
<evidence type="ECO:0000313" key="8">
    <source>
        <dbReference type="Proteomes" id="UP001149954"/>
    </source>
</evidence>
<evidence type="ECO:0000256" key="4">
    <source>
        <dbReference type="ARBA" id="ARBA00022989"/>
    </source>
</evidence>
<keyword evidence="5 6" id="KW-0472">Membrane</keyword>
<comment type="caution">
    <text evidence="7">The sequence shown here is derived from an EMBL/GenBank/DDBJ whole genome shotgun (WGS) entry which is preliminary data.</text>
</comment>
<feature type="transmembrane region" description="Helical" evidence="6">
    <location>
        <begin position="117"/>
        <end position="142"/>
    </location>
</feature>
<reference evidence="7" key="1">
    <citation type="submission" date="2022-12" db="EMBL/GenBank/DDBJ databases">
        <authorList>
            <person name="Petersen C."/>
        </authorList>
    </citation>
    <scope>NUCLEOTIDE SEQUENCE</scope>
    <source>
        <strain evidence="7">IBT 29495</strain>
    </source>
</reference>